<reference evidence="1" key="1">
    <citation type="submission" date="2025-08" db="UniProtKB">
        <authorList>
            <consortium name="Ensembl"/>
        </authorList>
    </citation>
    <scope>IDENTIFICATION</scope>
</reference>
<accession>A0A8C4NY04</accession>
<dbReference type="GeneTree" id="ENSGT01030000234996"/>
<dbReference type="Ensembl" id="ENSDLAT00005059145.2">
    <property type="protein sequence ID" value="ENSDLAP00005055714.1"/>
    <property type="gene ID" value="ENSDLAG00005023724.2"/>
</dbReference>
<reference evidence="1" key="2">
    <citation type="submission" date="2025-09" db="UniProtKB">
        <authorList>
            <consortium name="Ensembl"/>
        </authorList>
    </citation>
    <scope>IDENTIFICATION</scope>
</reference>
<proteinExistence type="predicted"/>
<name>A0A8C4NY04_DICLA</name>
<organism evidence="1 2">
    <name type="scientific">Dicentrarchus labrax</name>
    <name type="common">European seabass</name>
    <name type="synonym">Morone labrax</name>
    <dbReference type="NCBI Taxonomy" id="13489"/>
    <lineage>
        <taxon>Eukaryota</taxon>
        <taxon>Metazoa</taxon>
        <taxon>Chordata</taxon>
        <taxon>Craniata</taxon>
        <taxon>Vertebrata</taxon>
        <taxon>Euteleostomi</taxon>
        <taxon>Actinopterygii</taxon>
        <taxon>Neopterygii</taxon>
        <taxon>Teleostei</taxon>
        <taxon>Neoteleostei</taxon>
        <taxon>Acanthomorphata</taxon>
        <taxon>Eupercaria</taxon>
        <taxon>Moronidae</taxon>
        <taxon>Dicentrarchus</taxon>
    </lineage>
</organism>
<keyword evidence="2" id="KW-1185">Reference proteome</keyword>
<evidence type="ECO:0000313" key="2">
    <source>
        <dbReference type="Proteomes" id="UP000694389"/>
    </source>
</evidence>
<dbReference type="AlphaFoldDB" id="A0A8C4NY04"/>
<protein>
    <submittedName>
        <fullName evidence="1">Uncharacterized protein</fullName>
    </submittedName>
</protein>
<dbReference type="Proteomes" id="UP000694389">
    <property type="component" value="Unassembled WGS sequence"/>
</dbReference>
<sequence>QGWIPLQGREAGVQRLSCHFSWPEFCDERRCFHQEFVYDIAMFAAARGFPWPDVIRAAETVKDIFPQLDGQSKQRRAVCVQRPCR</sequence>
<evidence type="ECO:0000313" key="1">
    <source>
        <dbReference type="Ensembl" id="ENSDLAP00005055714.1"/>
    </source>
</evidence>